<sequence length="238" mass="27940">MTAFWSMVKKDYQMIFPKKYTLYAIAVLLFSISFGFLYLFSTVTQVPNATQIHWMYTWLLFALPGFSSALIYYEWNHKTMGWWLSSPYPHWWLIATKCTAMFLRTLQILSLIFIILNVNIYLFTLIKPNILGNMSWEVLILNQLKLMGEYLLYAPYLITLGIFGGVLNFSYIKFVSIPVWFLFGITSPFFIFRRIATMAKLNWDILDTSLWIIGSISLLLTFIFFAGSIYTIKNKMEI</sequence>
<feature type="transmembrane region" description="Helical" evidence="1">
    <location>
        <begin position="179"/>
        <end position="196"/>
    </location>
</feature>
<protein>
    <recommendedName>
        <fullName evidence="4">ABC-2 type transport system permease protein</fullName>
    </recommendedName>
</protein>
<feature type="transmembrane region" description="Helical" evidence="1">
    <location>
        <begin position="52"/>
        <end position="73"/>
    </location>
</feature>
<evidence type="ECO:0000313" key="3">
    <source>
        <dbReference type="Proteomes" id="UP000199545"/>
    </source>
</evidence>
<feature type="transmembrane region" description="Helical" evidence="1">
    <location>
        <begin position="108"/>
        <end position="130"/>
    </location>
</feature>
<keyword evidence="1" id="KW-0472">Membrane</keyword>
<feature type="transmembrane region" description="Helical" evidence="1">
    <location>
        <begin position="208"/>
        <end position="232"/>
    </location>
</feature>
<keyword evidence="1" id="KW-1133">Transmembrane helix</keyword>
<feature type="transmembrane region" description="Helical" evidence="1">
    <location>
        <begin position="150"/>
        <end position="172"/>
    </location>
</feature>
<reference evidence="2 3" key="1">
    <citation type="submission" date="2016-10" db="EMBL/GenBank/DDBJ databases">
        <authorList>
            <person name="de Groot N.N."/>
        </authorList>
    </citation>
    <scope>NUCLEOTIDE SEQUENCE [LARGE SCALE GENOMIC DNA]</scope>
    <source>
        <strain evidence="2 3">DSM 44778</strain>
    </source>
</reference>
<organism evidence="2 3">
    <name type="scientific">Thermoflavimicrobium dichotomicum</name>
    <dbReference type="NCBI Taxonomy" id="46223"/>
    <lineage>
        <taxon>Bacteria</taxon>
        <taxon>Bacillati</taxon>
        <taxon>Bacillota</taxon>
        <taxon>Bacilli</taxon>
        <taxon>Bacillales</taxon>
        <taxon>Thermoactinomycetaceae</taxon>
        <taxon>Thermoflavimicrobium</taxon>
    </lineage>
</organism>
<keyword evidence="3" id="KW-1185">Reference proteome</keyword>
<accession>A0A1I3TW01</accession>
<name>A0A1I3TW01_9BACL</name>
<dbReference type="STRING" id="46223.SAMN05421852_11958"/>
<evidence type="ECO:0008006" key="4">
    <source>
        <dbReference type="Google" id="ProtNLM"/>
    </source>
</evidence>
<dbReference type="Proteomes" id="UP000199545">
    <property type="component" value="Unassembled WGS sequence"/>
</dbReference>
<proteinExistence type="predicted"/>
<dbReference type="EMBL" id="FORR01000019">
    <property type="protein sequence ID" value="SFJ73717.1"/>
    <property type="molecule type" value="Genomic_DNA"/>
</dbReference>
<evidence type="ECO:0000256" key="1">
    <source>
        <dbReference type="SAM" id="Phobius"/>
    </source>
</evidence>
<keyword evidence="1" id="KW-0812">Transmembrane</keyword>
<gene>
    <name evidence="2" type="ORF">SAMN05421852_11958</name>
</gene>
<dbReference type="RefSeq" id="WP_093231258.1">
    <property type="nucleotide sequence ID" value="NZ_FORR01000019.1"/>
</dbReference>
<dbReference type="OrthoDB" id="2373063at2"/>
<dbReference type="AlphaFoldDB" id="A0A1I3TW01"/>
<evidence type="ECO:0000313" key="2">
    <source>
        <dbReference type="EMBL" id="SFJ73717.1"/>
    </source>
</evidence>
<feature type="transmembrane region" description="Helical" evidence="1">
    <location>
        <begin position="20"/>
        <end position="40"/>
    </location>
</feature>